<dbReference type="Proteomes" id="UP001589587">
    <property type="component" value="Unassembled WGS sequence"/>
</dbReference>
<organism evidence="1 2">
    <name type="scientific">Rhodococcus baikonurensis</name>
    <dbReference type="NCBI Taxonomy" id="172041"/>
    <lineage>
        <taxon>Bacteria</taxon>
        <taxon>Bacillati</taxon>
        <taxon>Actinomycetota</taxon>
        <taxon>Actinomycetes</taxon>
        <taxon>Mycobacteriales</taxon>
        <taxon>Nocardiaceae</taxon>
        <taxon>Rhodococcus</taxon>
        <taxon>Rhodococcus erythropolis group</taxon>
    </lineage>
</organism>
<proteinExistence type="predicted"/>
<sequence>MGDNISVQRFAWSRRSGGKPSLFESRELLHAYENRSTREVRDSGELLIEIPLSDASILEITILDPSADWIEPRVRGLCSSLDEIDRRAQRILRGGFSIGWIELESERHGIIDYWEDGVNNEYPVAIVWNGNSWEEATTT</sequence>
<gene>
    <name evidence="1" type="ORF">ACFFQ6_15205</name>
</gene>
<evidence type="ECO:0000313" key="1">
    <source>
        <dbReference type="EMBL" id="MFB9781042.1"/>
    </source>
</evidence>
<name>A0ABV5XGE6_9NOCA</name>
<keyword evidence="2" id="KW-1185">Reference proteome</keyword>
<comment type="caution">
    <text evidence="1">The sequence shown here is derived from an EMBL/GenBank/DDBJ whole genome shotgun (WGS) entry which is preliminary data.</text>
</comment>
<protein>
    <submittedName>
        <fullName evidence="1">Uncharacterized protein</fullName>
    </submittedName>
</protein>
<dbReference type="EMBL" id="JBHMAS010000034">
    <property type="protein sequence ID" value="MFB9781042.1"/>
    <property type="molecule type" value="Genomic_DNA"/>
</dbReference>
<accession>A0ABV5XGE6</accession>
<evidence type="ECO:0000313" key="2">
    <source>
        <dbReference type="Proteomes" id="UP001589587"/>
    </source>
</evidence>
<reference evidence="1 2" key="1">
    <citation type="submission" date="2024-09" db="EMBL/GenBank/DDBJ databases">
        <authorList>
            <person name="Sun Q."/>
            <person name="Mori K."/>
        </authorList>
    </citation>
    <scope>NUCLEOTIDE SEQUENCE [LARGE SCALE GENOMIC DNA]</scope>
    <source>
        <strain evidence="1 2">JCM 11411</strain>
    </source>
</reference>
<dbReference type="RefSeq" id="WP_378374942.1">
    <property type="nucleotide sequence ID" value="NZ_JBHMAS010000034.1"/>
</dbReference>